<evidence type="ECO:0000256" key="12">
    <source>
        <dbReference type="ARBA" id="ARBA00023268"/>
    </source>
</evidence>
<dbReference type="GO" id="GO:0071555">
    <property type="term" value="P:cell wall organization"/>
    <property type="evidence" value="ECO:0007669"/>
    <property type="project" value="UniProtKB-KW"/>
</dbReference>
<dbReference type="GO" id="GO:0006048">
    <property type="term" value="P:UDP-N-acetylglucosamine biosynthetic process"/>
    <property type="evidence" value="ECO:0007669"/>
    <property type="project" value="InterPro"/>
</dbReference>
<feature type="binding site" evidence="18">
    <location>
        <position position="75"/>
    </location>
    <ligand>
        <name>UDP-N-acetyl-alpha-D-glucosamine</name>
        <dbReference type="ChEBI" id="CHEBI:57705"/>
    </ligand>
</feature>
<dbReference type="HAMAP" id="MF_01631">
    <property type="entry name" value="GlmU"/>
    <property type="match status" value="1"/>
</dbReference>
<evidence type="ECO:0000256" key="1">
    <source>
        <dbReference type="ARBA" id="ARBA00004496"/>
    </source>
</evidence>
<comment type="pathway">
    <text evidence="18">Nucleotide-sugar biosynthesis; UDP-N-acetyl-alpha-D-glucosamine biosynthesis; UDP-N-acetyl-alpha-D-glucosamine from N-acetyl-alpha-D-glucosamine 1-phosphate: step 1/1.</text>
</comment>
<evidence type="ECO:0000256" key="14">
    <source>
        <dbReference type="ARBA" id="ARBA00023316"/>
    </source>
</evidence>
<keyword evidence="6 18" id="KW-0548">Nucleotidyltransferase</keyword>
<dbReference type="SUPFAM" id="SSF51161">
    <property type="entry name" value="Trimeric LpxA-like enzymes"/>
    <property type="match status" value="1"/>
</dbReference>
<feature type="active site" description="Proton acceptor" evidence="18">
    <location>
        <position position="362"/>
    </location>
</feature>
<feature type="binding site" evidence="18">
    <location>
        <position position="226"/>
    </location>
    <ligand>
        <name>UDP-N-acetyl-alpha-D-glucosamine</name>
        <dbReference type="ChEBI" id="CHEBI:57705"/>
    </ligand>
</feature>
<dbReference type="GO" id="GO:0003977">
    <property type="term" value="F:UDP-N-acetylglucosamine diphosphorylase activity"/>
    <property type="evidence" value="ECO:0007669"/>
    <property type="project" value="UniProtKB-UniRule"/>
</dbReference>
<evidence type="ECO:0000256" key="13">
    <source>
        <dbReference type="ARBA" id="ARBA00023315"/>
    </source>
</evidence>
<keyword evidence="10 18" id="KW-0133">Cell shape</keyword>
<keyword evidence="8 18" id="KW-0677">Repeat</keyword>
<feature type="binding site" evidence="18">
    <location>
        <position position="365"/>
    </location>
    <ligand>
        <name>UDP-N-acetyl-alpha-D-glucosamine</name>
        <dbReference type="ChEBI" id="CHEBI:57705"/>
    </ligand>
</feature>
<dbReference type="GO" id="GO:0009252">
    <property type="term" value="P:peptidoglycan biosynthetic process"/>
    <property type="evidence" value="ECO:0007669"/>
    <property type="project" value="UniProtKB-UniRule"/>
</dbReference>
<dbReference type="Pfam" id="PF12804">
    <property type="entry name" value="NTP_transf_3"/>
    <property type="match status" value="1"/>
</dbReference>
<comment type="catalytic activity">
    <reaction evidence="16 18">
        <text>N-acetyl-alpha-D-glucosamine 1-phosphate + UTP + H(+) = UDP-N-acetyl-alpha-D-glucosamine + diphosphate</text>
        <dbReference type="Rhea" id="RHEA:13509"/>
        <dbReference type="ChEBI" id="CHEBI:15378"/>
        <dbReference type="ChEBI" id="CHEBI:33019"/>
        <dbReference type="ChEBI" id="CHEBI:46398"/>
        <dbReference type="ChEBI" id="CHEBI:57705"/>
        <dbReference type="ChEBI" id="CHEBI:57776"/>
        <dbReference type="EC" id="2.7.7.23"/>
    </reaction>
</comment>
<dbReference type="EMBL" id="JAZHOG010000005">
    <property type="protein sequence ID" value="MEJ8567836.1"/>
    <property type="molecule type" value="Genomic_DNA"/>
</dbReference>
<feature type="binding site" evidence="18">
    <location>
        <position position="376"/>
    </location>
    <ligand>
        <name>UDP-N-acetyl-alpha-D-glucosamine</name>
        <dbReference type="ChEBI" id="CHEBI:57705"/>
    </ligand>
</feature>
<feature type="binding site" evidence="18">
    <location>
        <position position="379"/>
    </location>
    <ligand>
        <name>acetyl-CoA</name>
        <dbReference type="ChEBI" id="CHEBI:57288"/>
    </ligand>
</feature>
<evidence type="ECO:0000256" key="2">
    <source>
        <dbReference type="ARBA" id="ARBA00007707"/>
    </source>
</evidence>
<dbReference type="InterPro" id="IPR050065">
    <property type="entry name" value="GlmU-like"/>
</dbReference>
<dbReference type="Gene3D" id="2.160.10.10">
    <property type="entry name" value="Hexapeptide repeat proteins"/>
    <property type="match status" value="1"/>
</dbReference>
<keyword evidence="5 18" id="KW-0808">Transferase</keyword>
<comment type="pathway">
    <text evidence="18">Nucleotide-sugar biosynthesis; UDP-N-acetyl-alpha-D-glucosamine biosynthesis; N-acetyl-alpha-D-glucosamine 1-phosphate from alpha-D-glucosamine 6-phosphate (route II): step 2/2.</text>
</comment>
<dbReference type="GO" id="GO:0009245">
    <property type="term" value="P:lipid A biosynthetic process"/>
    <property type="evidence" value="ECO:0007669"/>
    <property type="project" value="UniProtKB-UniRule"/>
</dbReference>
<evidence type="ECO:0000256" key="16">
    <source>
        <dbReference type="ARBA" id="ARBA00048493"/>
    </source>
</evidence>
<evidence type="ECO:0000256" key="8">
    <source>
        <dbReference type="ARBA" id="ARBA00022737"/>
    </source>
</evidence>
<keyword evidence="11 18" id="KW-0573">Peptidoglycan synthesis</keyword>
<keyword evidence="9 18" id="KW-0460">Magnesium</keyword>
<comment type="subunit">
    <text evidence="18">Homotrimer.</text>
</comment>
<dbReference type="Pfam" id="PF00132">
    <property type="entry name" value="Hexapep"/>
    <property type="match status" value="2"/>
</dbReference>
<name>A0AAW9RJY4_9GAMM</name>
<feature type="binding site" evidence="18">
    <location>
        <position position="226"/>
    </location>
    <ligand>
        <name>Mg(2+)</name>
        <dbReference type="ChEBI" id="CHEBI:18420"/>
    </ligand>
</feature>
<keyword evidence="13 18" id="KW-0012">Acyltransferase</keyword>
<feature type="region of interest" description="N-acetyltransferase" evidence="18">
    <location>
        <begin position="250"/>
        <end position="456"/>
    </location>
</feature>
<feature type="binding site" evidence="18">
    <location>
        <position position="24"/>
    </location>
    <ligand>
        <name>UDP-N-acetyl-alpha-D-glucosamine</name>
        <dbReference type="ChEBI" id="CHEBI:57705"/>
    </ligand>
</feature>
<evidence type="ECO:0000256" key="7">
    <source>
        <dbReference type="ARBA" id="ARBA00022723"/>
    </source>
</evidence>
<evidence type="ECO:0000256" key="3">
    <source>
        <dbReference type="ARBA" id="ARBA00007947"/>
    </source>
</evidence>
<evidence type="ECO:0000313" key="20">
    <source>
        <dbReference type="EMBL" id="MEJ8567836.1"/>
    </source>
</evidence>
<dbReference type="GO" id="GO:0016020">
    <property type="term" value="C:membrane"/>
    <property type="evidence" value="ECO:0007669"/>
    <property type="project" value="GOC"/>
</dbReference>
<evidence type="ECO:0000256" key="11">
    <source>
        <dbReference type="ARBA" id="ARBA00022984"/>
    </source>
</evidence>
<feature type="binding site" evidence="18">
    <location>
        <position position="439"/>
    </location>
    <ligand>
        <name>acetyl-CoA</name>
        <dbReference type="ChEBI" id="CHEBI:57288"/>
    </ligand>
</feature>
<evidence type="ECO:0000256" key="10">
    <source>
        <dbReference type="ARBA" id="ARBA00022960"/>
    </source>
</evidence>
<evidence type="ECO:0000256" key="9">
    <source>
        <dbReference type="ARBA" id="ARBA00022842"/>
    </source>
</evidence>
<dbReference type="RefSeq" id="WP_354695158.1">
    <property type="nucleotide sequence ID" value="NZ_JAZHOG010000005.1"/>
</dbReference>
<feature type="binding site" evidence="18">
    <location>
        <begin position="385"/>
        <end position="386"/>
    </location>
    <ligand>
        <name>acetyl-CoA</name>
        <dbReference type="ChEBI" id="CHEBI:57288"/>
    </ligand>
</feature>
<comment type="catalytic activity">
    <reaction evidence="15 18">
        <text>alpha-D-glucosamine 1-phosphate + acetyl-CoA = N-acetyl-alpha-D-glucosamine 1-phosphate + CoA + H(+)</text>
        <dbReference type="Rhea" id="RHEA:13725"/>
        <dbReference type="ChEBI" id="CHEBI:15378"/>
        <dbReference type="ChEBI" id="CHEBI:57287"/>
        <dbReference type="ChEBI" id="CHEBI:57288"/>
        <dbReference type="ChEBI" id="CHEBI:57776"/>
        <dbReference type="ChEBI" id="CHEBI:58516"/>
        <dbReference type="EC" id="2.3.1.157"/>
    </reaction>
</comment>
<evidence type="ECO:0000256" key="4">
    <source>
        <dbReference type="ARBA" id="ARBA00022490"/>
    </source>
</evidence>
<comment type="function">
    <text evidence="17 18">Catalyzes the last two sequential reactions in the de novo biosynthetic pathway for UDP-N-acetylglucosamine (UDP-GlcNAc). The C-terminal domain catalyzes the transfer of acetyl group from acetyl coenzyme A to glucosamine-1-phosphate (GlcN-1-P) to produce N-acetylglucosamine-1-phosphate (GlcNAc-1-P), which is converted into UDP-GlcNAc by the transfer of uridine 5-monophosphate (from uridine 5-triphosphate), a reaction catalyzed by the N-terminal domain.</text>
</comment>
<evidence type="ECO:0000256" key="18">
    <source>
        <dbReference type="HAMAP-Rule" id="MF_01631"/>
    </source>
</evidence>
<dbReference type="NCBIfam" id="TIGR01173">
    <property type="entry name" value="glmU"/>
    <property type="match status" value="1"/>
</dbReference>
<dbReference type="EC" id="2.3.1.157" evidence="18"/>
<proteinExistence type="inferred from homology"/>
<feature type="binding site" evidence="18">
    <location>
        <begin position="80"/>
        <end position="81"/>
    </location>
    <ligand>
        <name>UDP-N-acetyl-alpha-D-glucosamine</name>
        <dbReference type="ChEBI" id="CHEBI:57705"/>
    </ligand>
</feature>
<dbReference type="Gene3D" id="3.90.550.10">
    <property type="entry name" value="Spore Coat Polysaccharide Biosynthesis Protein SpsA, Chain A"/>
    <property type="match status" value="1"/>
</dbReference>
<evidence type="ECO:0000256" key="15">
    <source>
        <dbReference type="ARBA" id="ARBA00048247"/>
    </source>
</evidence>
<feature type="binding site" evidence="18">
    <location>
        <position position="153"/>
    </location>
    <ligand>
        <name>UDP-N-acetyl-alpha-D-glucosamine</name>
        <dbReference type="ChEBI" id="CHEBI:57705"/>
    </ligand>
</feature>
<accession>A0AAW9RJY4</accession>
<keyword evidence="14 18" id="KW-0961">Cell wall biogenesis/degradation</keyword>
<dbReference type="GO" id="GO:0005737">
    <property type="term" value="C:cytoplasm"/>
    <property type="evidence" value="ECO:0007669"/>
    <property type="project" value="UniProtKB-SubCell"/>
</dbReference>
<keyword evidence="7 18" id="KW-0479">Metal-binding</keyword>
<keyword evidence="4 18" id="KW-0963">Cytoplasm</keyword>
<dbReference type="SUPFAM" id="SSF53448">
    <property type="entry name" value="Nucleotide-diphospho-sugar transferases"/>
    <property type="match status" value="1"/>
</dbReference>
<evidence type="ECO:0000259" key="19">
    <source>
        <dbReference type="Pfam" id="PF12804"/>
    </source>
</evidence>
<feature type="domain" description="MobA-like NTP transferase" evidence="19">
    <location>
        <begin position="8"/>
        <end position="122"/>
    </location>
</feature>
<dbReference type="GO" id="GO:0000287">
    <property type="term" value="F:magnesium ion binding"/>
    <property type="evidence" value="ECO:0007669"/>
    <property type="project" value="UniProtKB-UniRule"/>
</dbReference>
<evidence type="ECO:0000256" key="17">
    <source>
        <dbReference type="ARBA" id="ARBA00049628"/>
    </source>
</evidence>
<feature type="binding site" evidence="18">
    <location>
        <begin position="10"/>
        <end position="13"/>
    </location>
    <ligand>
        <name>UDP-N-acetyl-alpha-D-glucosamine</name>
        <dbReference type="ChEBI" id="CHEBI:57705"/>
    </ligand>
</feature>
<feature type="binding site" evidence="18">
    <location>
        <position position="404"/>
    </location>
    <ligand>
        <name>acetyl-CoA</name>
        <dbReference type="ChEBI" id="CHEBI:57288"/>
    </ligand>
</feature>
<comment type="subcellular location">
    <subcellularLocation>
        <location evidence="1 18">Cytoplasm</location>
    </subcellularLocation>
</comment>
<dbReference type="EC" id="2.7.7.23" evidence="18"/>
<dbReference type="PANTHER" id="PTHR43584:SF3">
    <property type="entry name" value="BIFUNCTIONAL PROTEIN GLMU"/>
    <property type="match status" value="1"/>
</dbReference>
<protein>
    <recommendedName>
        <fullName evidence="18">Bifunctional protein GlmU</fullName>
    </recommendedName>
    <domain>
        <recommendedName>
            <fullName evidence="18">UDP-N-acetylglucosamine pyrophosphorylase</fullName>
            <ecNumber evidence="18">2.7.7.23</ecNumber>
        </recommendedName>
        <alternativeName>
            <fullName evidence="18">N-acetylglucosamine-1-phosphate uridyltransferase</fullName>
        </alternativeName>
    </domain>
    <domain>
        <recommendedName>
            <fullName evidence="18">Glucosamine-1-phosphate N-acetyltransferase</fullName>
            <ecNumber evidence="18">2.3.1.157</ecNumber>
        </recommendedName>
    </domain>
</protein>
<comment type="pathway">
    <text evidence="18">Bacterial outer membrane biogenesis; LPS lipid A biosynthesis.</text>
</comment>
<feature type="binding site" evidence="18">
    <location>
        <position position="422"/>
    </location>
    <ligand>
        <name>acetyl-CoA</name>
        <dbReference type="ChEBI" id="CHEBI:57288"/>
    </ligand>
</feature>
<keyword evidence="21" id="KW-1185">Reference proteome</keyword>
<dbReference type="InterPro" id="IPR038009">
    <property type="entry name" value="GlmU_C_LbH"/>
</dbReference>
<dbReference type="CDD" id="cd02540">
    <property type="entry name" value="GT2_GlmU_N_bac"/>
    <property type="match status" value="1"/>
</dbReference>
<feature type="binding site" evidence="18">
    <location>
        <position position="350"/>
    </location>
    <ligand>
        <name>UDP-N-acetyl-alpha-D-glucosamine</name>
        <dbReference type="ChEBI" id="CHEBI:57705"/>
    </ligand>
</feature>
<gene>
    <name evidence="18 20" type="primary">glmU</name>
    <name evidence="20" type="ORF">V3330_09390</name>
</gene>
<dbReference type="Proteomes" id="UP001359886">
    <property type="component" value="Unassembled WGS sequence"/>
</dbReference>
<dbReference type="PANTHER" id="PTHR43584">
    <property type="entry name" value="NUCLEOTIDYL TRANSFERASE"/>
    <property type="match status" value="1"/>
</dbReference>
<sequence length="456" mass="49116">MSASLHIVILAAGEGTRMQSALPKVLHPVGGKPMLRHLLDTARQLEPAGIHVVIGSGAERVREACADFDVHWVVQSERRGTGHAVEQAMPEIPDGARILVLLGDHPLIPAKLLQELIRESSAPLSLLTMVLDRPRGYGRIERDRIGRIAGIVEDRDATPAQWAIKEVNTGIILARAEALRRWLDQLGCENAKGEYYLTDIFAMAHSEGLEIHGVVAPHPADLMGANDQRQLAALEQRHRERQADWLMSRGVCVADPARIDVRGEVEPGRDVRIDVNVVLEGQVTLGDGVIIGPGCVLRDCDLAAGTMVHAYSVLEGVRTTGACAIGPYARLRPDTELAEGAKIGNFVEVKNAAFGRDSKASHLSYIGDAELGERVNIGAGTITCNYDGANKHRTVIGDDVFIGSDTQLVAPVTVEKGATIGAGTTLTRNAPAGELTVSRVRQTTVEGWKRPKKKDP</sequence>
<evidence type="ECO:0000256" key="6">
    <source>
        <dbReference type="ARBA" id="ARBA00022695"/>
    </source>
</evidence>
<comment type="caution">
    <text evidence="18">Lacks conserved residue(s) required for the propagation of feature annotation.</text>
</comment>
<dbReference type="CDD" id="cd03353">
    <property type="entry name" value="LbH_GlmU_C"/>
    <property type="match status" value="1"/>
</dbReference>
<dbReference type="GO" id="GO:0000902">
    <property type="term" value="P:cell morphogenesis"/>
    <property type="evidence" value="ECO:0007669"/>
    <property type="project" value="UniProtKB-UniRule"/>
</dbReference>
<keyword evidence="12 18" id="KW-0511">Multifunctional enzyme</keyword>
<dbReference type="GO" id="GO:0019134">
    <property type="term" value="F:glucosamine-1-phosphate N-acetyltransferase activity"/>
    <property type="evidence" value="ECO:0007669"/>
    <property type="project" value="UniProtKB-UniRule"/>
</dbReference>
<feature type="binding site" evidence="18">
    <location>
        <position position="138"/>
    </location>
    <ligand>
        <name>UDP-N-acetyl-alpha-D-glucosamine</name>
        <dbReference type="ChEBI" id="CHEBI:57705"/>
    </ligand>
</feature>
<evidence type="ECO:0000256" key="5">
    <source>
        <dbReference type="ARBA" id="ARBA00022679"/>
    </source>
</evidence>
<feature type="binding site" evidence="18">
    <location>
        <position position="104"/>
    </location>
    <ligand>
        <name>Mg(2+)</name>
        <dbReference type="ChEBI" id="CHEBI:18420"/>
    </ligand>
</feature>
<feature type="binding site" evidence="18">
    <location>
        <position position="168"/>
    </location>
    <ligand>
        <name>UDP-N-acetyl-alpha-D-glucosamine</name>
        <dbReference type="ChEBI" id="CHEBI:57705"/>
    </ligand>
</feature>
<dbReference type="InterPro" id="IPR025877">
    <property type="entry name" value="MobA-like_NTP_Trfase"/>
</dbReference>
<reference evidence="20 21" key="1">
    <citation type="submission" date="2024-02" db="EMBL/GenBank/DDBJ databases">
        <title>A novel Wenzhouxiangellaceae bacterium, isolated from coastal sediments.</title>
        <authorList>
            <person name="Du Z.-J."/>
            <person name="Ye Y.-Q."/>
            <person name="Zhang X.-Y."/>
        </authorList>
    </citation>
    <scope>NUCLEOTIDE SEQUENCE [LARGE SCALE GENOMIC DNA]</scope>
    <source>
        <strain evidence="20 21">CH-27</strain>
    </source>
</reference>
<feature type="region of interest" description="Pyrophosphorylase" evidence="18">
    <location>
        <begin position="1"/>
        <end position="228"/>
    </location>
</feature>
<dbReference type="InterPro" id="IPR011004">
    <property type="entry name" value="Trimer_LpxA-like_sf"/>
</dbReference>
<dbReference type="GO" id="GO:0008360">
    <property type="term" value="P:regulation of cell shape"/>
    <property type="evidence" value="ECO:0007669"/>
    <property type="project" value="UniProtKB-KW"/>
</dbReference>
<organism evidence="20 21">
    <name type="scientific">Elongatibacter sediminis</name>
    <dbReference type="NCBI Taxonomy" id="3119006"/>
    <lineage>
        <taxon>Bacteria</taxon>
        <taxon>Pseudomonadati</taxon>
        <taxon>Pseudomonadota</taxon>
        <taxon>Gammaproteobacteria</taxon>
        <taxon>Chromatiales</taxon>
        <taxon>Wenzhouxiangellaceae</taxon>
        <taxon>Elongatibacter</taxon>
    </lineage>
</organism>
<feature type="binding site" evidence="18">
    <location>
        <position position="332"/>
    </location>
    <ligand>
        <name>UDP-N-acetyl-alpha-D-glucosamine</name>
        <dbReference type="ChEBI" id="CHEBI:57705"/>
    </ligand>
</feature>
<feature type="region of interest" description="Linker" evidence="18">
    <location>
        <begin position="229"/>
        <end position="249"/>
    </location>
</feature>
<comment type="similarity">
    <text evidence="2 18">In the C-terminal section; belongs to the transferase hexapeptide repeat family.</text>
</comment>
<dbReference type="InterPro" id="IPR001451">
    <property type="entry name" value="Hexapep"/>
</dbReference>
<dbReference type="InterPro" id="IPR005882">
    <property type="entry name" value="Bifunctional_GlmU"/>
</dbReference>
<evidence type="ECO:0000313" key="21">
    <source>
        <dbReference type="Proteomes" id="UP001359886"/>
    </source>
</evidence>
<comment type="caution">
    <text evidence="20">The sequence shown here is derived from an EMBL/GenBank/DDBJ whole genome shotgun (WGS) entry which is preliminary data.</text>
</comment>
<comment type="similarity">
    <text evidence="3 18">In the N-terminal section; belongs to the N-acetylglucosamine-1-phosphate uridyltransferase family.</text>
</comment>
<dbReference type="AlphaFoldDB" id="A0AAW9RJY4"/>
<comment type="cofactor">
    <cofactor evidence="18">
        <name>Mg(2+)</name>
        <dbReference type="ChEBI" id="CHEBI:18420"/>
    </cofactor>
    <text evidence="18">Binds 1 Mg(2+) ion per subunit.</text>
</comment>
<dbReference type="InterPro" id="IPR029044">
    <property type="entry name" value="Nucleotide-diphossugar_trans"/>
</dbReference>